<dbReference type="PANTHER" id="PTHR46517:SF1">
    <property type="entry name" value="FRUCTOSE-2,6-BISPHOSPHATASE TIGAR"/>
    <property type="match status" value="1"/>
</dbReference>
<feature type="region of interest" description="Disordered" evidence="4">
    <location>
        <begin position="294"/>
        <end position="321"/>
    </location>
</feature>
<dbReference type="Proteomes" id="UP000887226">
    <property type="component" value="Unassembled WGS sequence"/>
</dbReference>
<comment type="caution">
    <text evidence="5">The sequence shown here is derived from an EMBL/GenBank/DDBJ whole genome shotgun (WGS) entry which is preliminary data.</text>
</comment>
<dbReference type="CDD" id="cd07067">
    <property type="entry name" value="HP_PGM_like"/>
    <property type="match status" value="1"/>
</dbReference>
<dbReference type="Pfam" id="PF00300">
    <property type="entry name" value="His_Phos_1"/>
    <property type="match status" value="1"/>
</dbReference>
<evidence type="ECO:0000256" key="3">
    <source>
        <dbReference type="PIRSR" id="PIRSR613078-2"/>
    </source>
</evidence>
<evidence type="ECO:0000313" key="6">
    <source>
        <dbReference type="Proteomes" id="UP000887226"/>
    </source>
</evidence>
<organism evidence="5 6">
    <name type="scientific">Calycina marina</name>
    <dbReference type="NCBI Taxonomy" id="1763456"/>
    <lineage>
        <taxon>Eukaryota</taxon>
        <taxon>Fungi</taxon>
        <taxon>Dikarya</taxon>
        <taxon>Ascomycota</taxon>
        <taxon>Pezizomycotina</taxon>
        <taxon>Leotiomycetes</taxon>
        <taxon>Helotiales</taxon>
        <taxon>Pezizellaceae</taxon>
        <taxon>Calycina</taxon>
    </lineage>
</organism>
<dbReference type="SUPFAM" id="SSF53254">
    <property type="entry name" value="Phosphoglycerate mutase-like"/>
    <property type="match status" value="1"/>
</dbReference>
<reference evidence="5" key="1">
    <citation type="journal article" date="2021" name="IMA Fungus">
        <title>Genomic characterization of three marine fungi, including Emericellopsis atlantica sp. nov. with signatures of a generalist lifestyle and marine biomass degradation.</title>
        <authorList>
            <person name="Hagestad O.C."/>
            <person name="Hou L."/>
            <person name="Andersen J.H."/>
            <person name="Hansen E.H."/>
            <person name="Altermark B."/>
            <person name="Li C."/>
            <person name="Kuhnert E."/>
            <person name="Cox R.J."/>
            <person name="Crous P.W."/>
            <person name="Spatafora J.W."/>
            <person name="Lail K."/>
            <person name="Amirebrahimi M."/>
            <person name="Lipzen A."/>
            <person name="Pangilinan J."/>
            <person name="Andreopoulos W."/>
            <person name="Hayes R.D."/>
            <person name="Ng V."/>
            <person name="Grigoriev I.V."/>
            <person name="Jackson S.A."/>
            <person name="Sutton T.D.S."/>
            <person name="Dobson A.D.W."/>
            <person name="Rama T."/>
        </authorList>
    </citation>
    <scope>NUCLEOTIDE SEQUENCE</scope>
    <source>
        <strain evidence="5">TRa3180A</strain>
    </source>
</reference>
<feature type="binding site" evidence="3">
    <location>
        <position position="59"/>
    </location>
    <ligand>
        <name>substrate</name>
    </ligand>
</feature>
<dbReference type="GO" id="GO:0004331">
    <property type="term" value="F:fructose-2,6-bisphosphate 2-phosphatase activity"/>
    <property type="evidence" value="ECO:0007669"/>
    <property type="project" value="TreeGrafter"/>
</dbReference>
<feature type="binding site" evidence="3">
    <location>
        <begin position="7"/>
        <end position="14"/>
    </location>
    <ligand>
        <name>substrate</name>
    </ligand>
</feature>
<proteinExistence type="predicted"/>
<dbReference type="InterPro" id="IPR029033">
    <property type="entry name" value="His_PPase_superfam"/>
</dbReference>
<gene>
    <name evidence="5" type="ORF">BJ878DRAFT_427915</name>
</gene>
<protein>
    <submittedName>
        <fullName evidence="5">Histidine phosphatase superfamily</fullName>
    </submittedName>
</protein>
<name>A0A9P7YX08_9HELO</name>
<dbReference type="Gene3D" id="3.40.50.1240">
    <property type="entry name" value="Phosphoglycerate mutase-like"/>
    <property type="match status" value="1"/>
</dbReference>
<sequence length="321" mass="35058">MRLLLIRHGETLDNVVGNWAGTQDSALTTHGVIQTTRLGAHLASNGVKVSHIFSSDLQRASRTAQAIGAAQDPPPPHVKLESIREQDFGWWEGKTITKGAKNEQRLKHCLDEGFRDIESKESMKARAKDFISTHLMQHLHDREDDETVAVVAHGIILSYLWRTLLKRFDAKNVTVGPTVILGDRGVEYMGGWSNTGYLDLEVKRVASSVSKVEADTAKLLLPVADNLKDIASRFLPTNHFVPIVASHGNAASPRAADIGTGSISSPVAASAKSSPLLLVVKSVNNLEHLRGLKKTRGGIGSSRHDDKQTAVDSFFKRQKTK</sequence>
<dbReference type="GO" id="GO:0005829">
    <property type="term" value="C:cytosol"/>
    <property type="evidence" value="ECO:0007669"/>
    <property type="project" value="TreeGrafter"/>
</dbReference>
<dbReference type="EMBL" id="MU254198">
    <property type="protein sequence ID" value="KAG9241534.1"/>
    <property type="molecule type" value="Genomic_DNA"/>
</dbReference>
<dbReference type="GO" id="GO:0043456">
    <property type="term" value="P:regulation of pentose-phosphate shunt"/>
    <property type="evidence" value="ECO:0007669"/>
    <property type="project" value="TreeGrafter"/>
</dbReference>
<evidence type="ECO:0000313" key="5">
    <source>
        <dbReference type="EMBL" id="KAG9241534.1"/>
    </source>
</evidence>
<evidence type="ECO:0000256" key="1">
    <source>
        <dbReference type="ARBA" id="ARBA00022801"/>
    </source>
</evidence>
<dbReference type="InterPro" id="IPR013078">
    <property type="entry name" value="His_Pase_superF_clade-1"/>
</dbReference>
<feature type="active site" description="Proton donor/acceptor" evidence="2">
    <location>
        <position position="85"/>
    </location>
</feature>
<dbReference type="PROSITE" id="PS00175">
    <property type="entry name" value="PG_MUTASE"/>
    <property type="match status" value="1"/>
</dbReference>
<dbReference type="SMART" id="SM00855">
    <property type="entry name" value="PGAM"/>
    <property type="match status" value="1"/>
</dbReference>
<evidence type="ECO:0000256" key="2">
    <source>
        <dbReference type="PIRSR" id="PIRSR613078-1"/>
    </source>
</evidence>
<dbReference type="AlphaFoldDB" id="A0A9P7YX08"/>
<keyword evidence="6" id="KW-1185">Reference proteome</keyword>
<evidence type="ECO:0000256" key="4">
    <source>
        <dbReference type="SAM" id="MobiDB-lite"/>
    </source>
</evidence>
<accession>A0A9P7YX08</accession>
<dbReference type="InterPro" id="IPR051695">
    <property type="entry name" value="Phosphoglycerate_Mutase"/>
</dbReference>
<feature type="active site" description="Tele-phosphohistidine intermediate" evidence="2">
    <location>
        <position position="8"/>
    </location>
</feature>
<keyword evidence="1" id="KW-0378">Hydrolase</keyword>
<dbReference type="InterPro" id="IPR001345">
    <property type="entry name" value="PG/BPGM_mutase_AS"/>
</dbReference>
<dbReference type="GO" id="GO:0045820">
    <property type="term" value="P:negative regulation of glycolytic process"/>
    <property type="evidence" value="ECO:0007669"/>
    <property type="project" value="TreeGrafter"/>
</dbReference>
<dbReference type="OrthoDB" id="354304at2759"/>
<dbReference type="PANTHER" id="PTHR46517">
    <property type="entry name" value="FRUCTOSE-2,6-BISPHOSPHATASE TIGAR"/>
    <property type="match status" value="1"/>
</dbReference>